<organism evidence="1 2">
    <name type="scientific">Hyalomma asiaticum</name>
    <name type="common">Tick</name>
    <dbReference type="NCBI Taxonomy" id="266040"/>
    <lineage>
        <taxon>Eukaryota</taxon>
        <taxon>Metazoa</taxon>
        <taxon>Ecdysozoa</taxon>
        <taxon>Arthropoda</taxon>
        <taxon>Chelicerata</taxon>
        <taxon>Arachnida</taxon>
        <taxon>Acari</taxon>
        <taxon>Parasitiformes</taxon>
        <taxon>Ixodida</taxon>
        <taxon>Ixodoidea</taxon>
        <taxon>Ixodidae</taxon>
        <taxon>Hyalomminae</taxon>
        <taxon>Hyalomma</taxon>
    </lineage>
</organism>
<comment type="caution">
    <text evidence="1">The sequence shown here is derived from an EMBL/GenBank/DDBJ whole genome shotgun (WGS) entry which is preliminary data.</text>
</comment>
<proteinExistence type="predicted"/>
<accession>A0ACB7S384</accession>
<reference evidence="1" key="1">
    <citation type="submission" date="2020-05" db="EMBL/GenBank/DDBJ databases">
        <title>Large-scale comparative analyses of tick genomes elucidate their genetic diversity and vector capacities.</title>
        <authorList>
            <person name="Jia N."/>
            <person name="Wang J."/>
            <person name="Shi W."/>
            <person name="Du L."/>
            <person name="Sun Y."/>
            <person name="Zhan W."/>
            <person name="Jiang J."/>
            <person name="Wang Q."/>
            <person name="Zhang B."/>
            <person name="Ji P."/>
            <person name="Sakyi L.B."/>
            <person name="Cui X."/>
            <person name="Yuan T."/>
            <person name="Jiang B."/>
            <person name="Yang W."/>
            <person name="Lam T.T.-Y."/>
            <person name="Chang Q."/>
            <person name="Ding S."/>
            <person name="Wang X."/>
            <person name="Zhu J."/>
            <person name="Ruan X."/>
            <person name="Zhao L."/>
            <person name="Wei J."/>
            <person name="Que T."/>
            <person name="Du C."/>
            <person name="Cheng J."/>
            <person name="Dai P."/>
            <person name="Han X."/>
            <person name="Huang E."/>
            <person name="Gao Y."/>
            <person name="Liu J."/>
            <person name="Shao H."/>
            <person name="Ye R."/>
            <person name="Li L."/>
            <person name="Wei W."/>
            <person name="Wang X."/>
            <person name="Wang C."/>
            <person name="Yang T."/>
            <person name="Huo Q."/>
            <person name="Li W."/>
            <person name="Guo W."/>
            <person name="Chen H."/>
            <person name="Zhou L."/>
            <person name="Ni X."/>
            <person name="Tian J."/>
            <person name="Zhou Y."/>
            <person name="Sheng Y."/>
            <person name="Liu T."/>
            <person name="Pan Y."/>
            <person name="Xia L."/>
            <person name="Li J."/>
            <person name="Zhao F."/>
            <person name="Cao W."/>
        </authorList>
    </citation>
    <scope>NUCLEOTIDE SEQUENCE</scope>
    <source>
        <strain evidence="1">Hyas-2018</strain>
    </source>
</reference>
<protein>
    <submittedName>
        <fullName evidence="1">Uncharacterized protein</fullName>
    </submittedName>
</protein>
<gene>
    <name evidence="1" type="ORF">HPB50_006357</name>
</gene>
<evidence type="ECO:0000313" key="2">
    <source>
        <dbReference type="Proteomes" id="UP000821845"/>
    </source>
</evidence>
<name>A0ACB7S384_HYAAI</name>
<evidence type="ECO:0000313" key="1">
    <source>
        <dbReference type="EMBL" id="KAH6927652.1"/>
    </source>
</evidence>
<dbReference type="Proteomes" id="UP000821845">
    <property type="component" value="Chromosome 6"/>
</dbReference>
<keyword evidence="2" id="KW-1185">Reference proteome</keyword>
<dbReference type="EMBL" id="CM023486">
    <property type="protein sequence ID" value="KAH6927652.1"/>
    <property type="molecule type" value="Genomic_DNA"/>
</dbReference>
<sequence>MRKIMIMNLSEHPYPEVEKQLKSMGVSTKASHEGDAKQHETVRSATGGEWKKYFSPDQLRRMEAAIREKTSRSSVMDLWSDIRAEALGFCGEHGTMATFST</sequence>